<name>A0A9W6SQQ1_9ACTN</name>
<dbReference type="AlphaFoldDB" id="A0A9W6SQQ1"/>
<dbReference type="Proteomes" id="UP001165079">
    <property type="component" value="Unassembled WGS sequence"/>
</dbReference>
<feature type="domain" description="N-acetyltransferase" evidence="1">
    <location>
        <begin position="7"/>
        <end position="139"/>
    </location>
</feature>
<keyword evidence="3" id="KW-1185">Reference proteome</keyword>
<dbReference type="SUPFAM" id="SSF55729">
    <property type="entry name" value="Acyl-CoA N-acyltransferases (Nat)"/>
    <property type="match status" value="1"/>
</dbReference>
<dbReference type="PANTHER" id="PTHR43233">
    <property type="entry name" value="FAMILY N-ACETYLTRANSFERASE, PUTATIVE (AFU_ORTHOLOGUE AFUA_6G03350)-RELATED"/>
    <property type="match status" value="1"/>
</dbReference>
<dbReference type="InterPro" id="IPR000182">
    <property type="entry name" value="GNAT_dom"/>
</dbReference>
<evidence type="ECO:0000313" key="3">
    <source>
        <dbReference type="Proteomes" id="UP001165079"/>
    </source>
</evidence>
<accession>A0A9W6SQQ1</accession>
<dbReference type="RefSeq" id="WP_285665593.1">
    <property type="nucleotide sequence ID" value="NZ_BSTX01000004.1"/>
</dbReference>
<dbReference type="Pfam" id="PF00583">
    <property type="entry name" value="Acetyltransf_1"/>
    <property type="match status" value="1"/>
</dbReference>
<evidence type="ECO:0000313" key="2">
    <source>
        <dbReference type="EMBL" id="GLZ80427.1"/>
    </source>
</evidence>
<dbReference type="InterPro" id="IPR016181">
    <property type="entry name" value="Acyl_CoA_acyltransferase"/>
</dbReference>
<evidence type="ECO:0000259" key="1">
    <source>
        <dbReference type="PROSITE" id="PS51186"/>
    </source>
</evidence>
<proteinExistence type="predicted"/>
<dbReference type="EMBL" id="BSTX01000004">
    <property type="protein sequence ID" value="GLZ80427.1"/>
    <property type="molecule type" value="Genomic_DNA"/>
</dbReference>
<protein>
    <submittedName>
        <fullName evidence="2">N-acetyltransferase</fullName>
    </submittedName>
</protein>
<dbReference type="CDD" id="cd04301">
    <property type="entry name" value="NAT_SF"/>
    <property type="match status" value="1"/>
</dbReference>
<sequence length="143" mass="16372">MSFKDAVVISTDPADIDLDWLHERLSTDTYWATGRTRERVERAVANAVPYGVFLDGRQVAFGRVVTDKTTFAWLSDVFVDRSARGRGIGKLLIDRIMTDVEEWGLRRMVLATGDAHDLYRRYGFDAHPKPEQWMEKVWPGNPA</sequence>
<dbReference type="InterPro" id="IPR053144">
    <property type="entry name" value="Acetyltransferase_Butenolide"/>
</dbReference>
<dbReference type="PANTHER" id="PTHR43233:SF1">
    <property type="entry name" value="FAMILY N-ACETYLTRANSFERASE, PUTATIVE (AFU_ORTHOLOGUE AFUA_6G03350)-RELATED"/>
    <property type="match status" value="1"/>
</dbReference>
<comment type="caution">
    <text evidence="2">The sequence shown here is derived from an EMBL/GenBank/DDBJ whole genome shotgun (WGS) entry which is preliminary data.</text>
</comment>
<dbReference type="PROSITE" id="PS51186">
    <property type="entry name" value="GNAT"/>
    <property type="match status" value="1"/>
</dbReference>
<gene>
    <name evidence="2" type="ORF">Afil01_52340</name>
</gene>
<organism evidence="2 3">
    <name type="scientific">Actinorhabdospora filicis</name>
    <dbReference type="NCBI Taxonomy" id="1785913"/>
    <lineage>
        <taxon>Bacteria</taxon>
        <taxon>Bacillati</taxon>
        <taxon>Actinomycetota</taxon>
        <taxon>Actinomycetes</taxon>
        <taxon>Micromonosporales</taxon>
        <taxon>Micromonosporaceae</taxon>
        <taxon>Actinorhabdospora</taxon>
    </lineage>
</organism>
<dbReference type="Gene3D" id="3.40.630.30">
    <property type="match status" value="1"/>
</dbReference>
<reference evidence="2" key="1">
    <citation type="submission" date="2023-03" db="EMBL/GenBank/DDBJ databases">
        <title>Actinorhabdospora filicis NBRC 111898.</title>
        <authorList>
            <person name="Ichikawa N."/>
            <person name="Sato H."/>
            <person name="Tonouchi N."/>
        </authorList>
    </citation>
    <scope>NUCLEOTIDE SEQUENCE</scope>
    <source>
        <strain evidence="2">NBRC 111898</strain>
    </source>
</reference>
<dbReference type="GO" id="GO:0016747">
    <property type="term" value="F:acyltransferase activity, transferring groups other than amino-acyl groups"/>
    <property type="evidence" value="ECO:0007669"/>
    <property type="project" value="InterPro"/>
</dbReference>